<proteinExistence type="predicted"/>
<evidence type="ECO:0000313" key="4">
    <source>
        <dbReference type="Proteomes" id="UP000056905"/>
    </source>
</evidence>
<organism evidence="3 4">
    <name type="scientific">Caulobacter henricii</name>
    <dbReference type="NCBI Taxonomy" id="69395"/>
    <lineage>
        <taxon>Bacteria</taxon>
        <taxon>Pseudomonadati</taxon>
        <taxon>Pseudomonadota</taxon>
        <taxon>Alphaproteobacteria</taxon>
        <taxon>Caulobacterales</taxon>
        <taxon>Caulobacteraceae</taxon>
        <taxon>Caulobacter</taxon>
    </lineage>
</organism>
<keyword evidence="2" id="KW-0812">Transmembrane</keyword>
<evidence type="ECO:0000256" key="2">
    <source>
        <dbReference type="SAM" id="Phobius"/>
    </source>
</evidence>
<dbReference type="OrthoDB" id="9904881at2"/>
<dbReference type="AlphaFoldDB" id="A0A0P0NYE7"/>
<feature type="compositionally biased region" description="Basic and acidic residues" evidence="1">
    <location>
        <begin position="8"/>
        <end position="20"/>
    </location>
</feature>
<keyword evidence="2" id="KW-0472">Membrane</keyword>
<feature type="region of interest" description="Disordered" evidence="1">
    <location>
        <begin position="1"/>
        <end position="30"/>
    </location>
</feature>
<gene>
    <name evidence="3" type="ORF">AQ619_04575</name>
</gene>
<dbReference type="Proteomes" id="UP000056905">
    <property type="component" value="Chromosome"/>
</dbReference>
<accession>A0A0P0NYE7</accession>
<evidence type="ECO:0000313" key="3">
    <source>
        <dbReference type="EMBL" id="ALL12686.1"/>
    </source>
</evidence>
<name>A0A0P0NYE7_9CAUL</name>
<reference evidence="3 4" key="1">
    <citation type="submission" date="2015-10" db="EMBL/GenBank/DDBJ databases">
        <title>Conservation of the essential genome among Caulobacter and Brevundimonas species.</title>
        <authorList>
            <person name="Scott D."/>
            <person name="Ely B."/>
        </authorList>
    </citation>
    <scope>NUCLEOTIDE SEQUENCE [LARGE SCALE GENOMIC DNA]</scope>
    <source>
        <strain evidence="3 4">CB4</strain>
    </source>
</reference>
<sequence>MSKAAKPAKADKQEKGKQAIRDASGNLQTGKPRSVFVDFMVFIGGVGSLIYVFNTIAPN</sequence>
<feature type="transmembrane region" description="Helical" evidence="2">
    <location>
        <begin position="35"/>
        <end position="53"/>
    </location>
</feature>
<protein>
    <submittedName>
        <fullName evidence="3">Uncharacterized protein</fullName>
    </submittedName>
</protein>
<keyword evidence="4" id="KW-1185">Reference proteome</keyword>
<keyword evidence="2" id="KW-1133">Transmembrane helix</keyword>
<dbReference type="STRING" id="69395.AQ619_04575"/>
<dbReference type="KEGG" id="chq:AQ619_04575"/>
<dbReference type="RefSeq" id="WP_062144890.1">
    <property type="nucleotide sequence ID" value="NZ_CP013002.1"/>
</dbReference>
<dbReference type="EMBL" id="CP013002">
    <property type="protein sequence ID" value="ALL12686.1"/>
    <property type="molecule type" value="Genomic_DNA"/>
</dbReference>
<evidence type="ECO:0000256" key="1">
    <source>
        <dbReference type="SAM" id="MobiDB-lite"/>
    </source>
</evidence>